<protein>
    <submittedName>
        <fullName evidence="4">ATP-binding cassette domain-containing protein</fullName>
    </submittedName>
</protein>
<dbReference type="GO" id="GO:0005886">
    <property type="term" value="C:plasma membrane"/>
    <property type="evidence" value="ECO:0007669"/>
    <property type="project" value="TreeGrafter"/>
</dbReference>
<dbReference type="PROSITE" id="PS50893">
    <property type="entry name" value="ABC_TRANSPORTER_2"/>
    <property type="match status" value="1"/>
</dbReference>
<dbReference type="InterPro" id="IPR027417">
    <property type="entry name" value="P-loop_NTPase"/>
</dbReference>
<evidence type="ECO:0000259" key="3">
    <source>
        <dbReference type="PROSITE" id="PS50893"/>
    </source>
</evidence>
<proteinExistence type="predicted"/>
<dbReference type="GO" id="GO:0005524">
    <property type="term" value="F:ATP binding"/>
    <property type="evidence" value="ECO:0007669"/>
    <property type="project" value="UniProtKB-KW"/>
</dbReference>
<dbReference type="GO" id="GO:0016887">
    <property type="term" value="F:ATP hydrolysis activity"/>
    <property type="evidence" value="ECO:0007669"/>
    <property type="project" value="InterPro"/>
</dbReference>
<evidence type="ECO:0000256" key="1">
    <source>
        <dbReference type="ARBA" id="ARBA00022741"/>
    </source>
</evidence>
<accession>A0AAX3EL76</accession>
<evidence type="ECO:0000256" key="2">
    <source>
        <dbReference type="ARBA" id="ARBA00022840"/>
    </source>
</evidence>
<keyword evidence="1" id="KW-0547">Nucleotide-binding</keyword>
<evidence type="ECO:0000313" key="4">
    <source>
        <dbReference type="EMBL" id="UYV98748.1"/>
    </source>
</evidence>
<feature type="domain" description="ABC transporter" evidence="3">
    <location>
        <begin position="2"/>
        <end position="196"/>
    </location>
</feature>
<dbReference type="InterPro" id="IPR017871">
    <property type="entry name" value="ABC_transporter-like_CS"/>
</dbReference>
<dbReference type="SMART" id="SM00382">
    <property type="entry name" value="AAA"/>
    <property type="match status" value="1"/>
</dbReference>
<dbReference type="EMBL" id="CP101185">
    <property type="protein sequence ID" value="UYV98748.1"/>
    <property type="molecule type" value="Genomic_DNA"/>
</dbReference>
<keyword evidence="5" id="KW-1185">Reference proteome</keyword>
<dbReference type="PANTHER" id="PTHR24220">
    <property type="entry name" value="IMPORT ATP-BINDING PROTEIN"/>
    <property type="match status" value="1"/>
</dbReference>
<dbReference type="Proteomes" id="UP001163293">
    <property type="component" value="Chromosome"/>
</dbReference>
<dbReference type="AlphaFoldDB" id="A0AAX3EL76"/>
<dbReference type="RefSeq" id="WP_206599665.1">
    <property type="nucleotide sequence ID" value="NZ_CP101180.1"/>
</dbReference>
<dbReference type="InterPro" id="IPR003593">
    <property type="entry name" value="AAA+_ATPase"/>
</dbReference>
<organism evidence="4 5">
    <name type="scientific">Paenarthrobacter ureafaciens</name>
    <dbReference type="NCBI Taxonomy" id="37931"/>
    <lineage>
        <taxon>Bacteria</taxon>
        <taxon>Bacillati</taxon>
        <taxon>Actinomycetota</taxon>
        <taxon>Actinomycetes</taxon>
        <taxon>Micrococcales</taxon>
        <taxon>Micrococcaceae</taxon>
        <taxon>Paenarthrobacter</taxon>
    </lineage>
</organism>
<name>A0AAX3EL76_PAEUR</name>
<evidence type="ECO:0000313" key="5">
    <source>
        <dbReference type="Proteomes" id="UP001163293"/>
    </source>
</evidence>
<gene>
    <name evidence="4" type="ORF">NL394_05900</name>
</gene>
<dbReference type="GO" id="GO:0022857">
    <property type="term" value="F:transmembrane transporter activity"/>
    <property type="evidence" value="ECO:0007669"/>
    <property type="project" value="TreeGrafter"/>
</dbReference>
<dbReference type="PROSITE" id="PS00211">
    <property type="entry name" value="ABC_TRANSPORTER_1"/>
    <property type="match status" value="1"/>
</dbReference>
<dbReference type="Pfam" id="PF00005">
    <property type="entry name" value="ABC_tran"/>
    <property type="match status" value="1"/>
</dbReference>
<reference evidence="4" key="1">
    <citation type="submission" date="2022-07" db="EMBL/GenBank/DDBJ databases">
        <authorList>
            <person name="Wu T."/>
        </authorList>
    </citation>
    <scope>NUCLEOTIDE SEQUENCE</scope>
    <source>
        <strain evidence="4">SD-1</strain>
    </source>
</reference>
<sequence length="196" mass="21451">MLVLAGKSGSGKTTLLNVLGLLSRTDAGTVVVGGQDATKWNDARRRRFWRDHVAFVFQDYGLIDESSVEYNVTVGRRGLFGLRQPDRERADQVLSHVLLSGRGKEQTARLSGGEKQRVGLARAMFRGADVVLADEPTASLDRRNRELVINFLIEEARRGATVVVATHDEDLMAAGDDLILLGGEPTPSQRDSHLSV</sequence>
<dbReference type="InterPro" id="IPR003439">
    <property type="entry name" value="ABC_transporter-like_ATP-bd"/>
</dbReference>
<keyword evidence="2 4" id="KW-0067">ATP-binding</keyword>
<dbReference type="InterPro" id="IPR015854">
    <property type="entry name" value="ABC_transpr_LolD-like"/>
</dbReference>
<dbReference type="SUPFAM" id="SSF52540">
    <property type="entry name" value="P-loop containing nucleoside triphosphate hydrolases"/>
    <property type="match status" value="1"/>
</dbReference>
<dbReference type="Gene3D" id="3.40.50.300">
    <property type="entry name" value="P-loop containing nucleotide triphosphate hydrolases"/>
    <property type="match status" value="1"/>
</dbReference>